<feature type="domain" description="Serpin" evidence="3">
    <location>
        <begin position="40"/>
        <end position="385"/>
    </location>
</feature>
<evidence type="ECO:0000259" key="3">
    <source>
        <dbReference type="SMART" id="SM00093"/>
    </source>
</evidence>
<dbReference type="EMBL" id="JADILX010000073">
    <property type="protein sequence ID" value="MBO8485591.1"/>
    <property type="molecule type" value="Genomic_DNA"/>
</dbReference>
<proteinExistence type="inferred from homology"/>
<dbReference type="PROSITE" id="PS51257">
    <property type="entry name" value="PROKAR_LIPOPROTEIN"/>
    <property type="match status" value="1"/>
</dbReference>
<keyword evidence="2" id="KW-0732">Signal</keyword>
<dbReference type="InterPro" id="IPR000215">
    <property type="entry name" value="Serpin_fam"/>
</dbReference>
<dbReference type="PROSITE" id="PS00284">
    <property type="entry name" value="SERPIN"/>
    <property type="match status" value="1"/>
</dbReference>
<evidence type="ECO:0000256" key="2">
    <source>
        <dbReference type="SAM" id="SignalP"/>
    </source>
</evidence>
<evidence type="ECO:0000313" key="5">
    <source>
        <dbReference type="Proteomes" id="UP000823750"/>
    </source>
</evidence>
<sequence length="386" mass="41912">MKRFFIAGAAASALMLAAGCGQNVTSGTPEQNGSRTGYSLAFFRNVSAHEGEDSNVLVSPYSAGVALSMLADGAEGQTRDEIVAALGGCTFAGDTLAADSLVDVRSANSAWLRSGFGLKKEYVQRLEKTYGAMIAEKDFSSLDAADAINAWCADNTEGRITEIVDRISPDMMMFLVNALYFKAPWEKAFSPERTSDCTFYGSAGERKVPMMSIREDFRYAEWQGSQLIELPYAGGRYSMLIALPAEGLDMETAVSCLSEKAYEAALASMQKRKVALTLPKFRFDTDMTLNTVLYGMGIKKAFSSSARFGLMSETPVTVDQVRQKCFIEVNEEGSEAAAVTSIGLRLTSARPVEMAVDMTVDRPFLFALVDRDGGDILFLGRVMNIE</sequence>
<organism evidence="4 5">
    <name type="scientific">Candidatus Cryptobacteroides excrementavium</name>
    <dbReference type="NCBI Taxonomy" id="2840759"/>
    <lineage>
        <taxon>Bacteria</taxon>
        <taxon>Pseudomonadati</taxon>
        <taxon>Bacteroidota</taxon>
        <taxon>Bacteroidia</taxon>
        <taxon>Bacteroidales</taxon>
        <taxon>Candidatus Cryptobacteroides</taxon>
    </lineage>
</organism>
<comment type="similarity">
    <text evidence="1">Belongs to the serpin family.</text>
</comment>
<dbReference type="InterPro" id="IPR042185">
    <property type="entry name" value="Serpin_sf_2"/>
</dbReference>
<dbReference type="SMART" id="SM00093">
    <property type="entry name" value="SERPIN"/>
    <property type="match status" value="1"/>
</dbReference>
<dbReference type="SUPFAM" id="SSF56574">
    <property type="entry name" value="Serpins"/>
    <property type="match status" value="1"/>
</dbReference>
<gene>
    <name evidence="4" type="ORF">IAB78_04100</name>
</gene>
<dbReference type="PANTHER" id="PTHR11461:SF211">
    <property type="entry name" value="GH10112P-RELATED"/>
    <property type="match status" value="1"/>
</dbReference>
<reference evidence="4" key="2">
    <citation type="journal article" date="2021" name="PeerJ">
        <title>Extensive microbial diversity within the chicken gut microbiome revealed by metagenomics and culture.</title>
        <authorList>
            <person name="Gilroy R."/>
            <person name="Ravi A."/>
            <person name="Getino M."/>
            <person name="Pursley I."/>
            <person name="Horton D.L."/>
            <person name="Alikhan N.F."/>
            <person name="Baker D."/>
            <person name="Gharbi K."/>
            <person name="Hall N."/>
            <person name="Watson M."/>
            <person name="Adriaenssens E.M."/>
            <person name="Foster-Nyarko E."/>
            <person name="Jarju S."/>
            <person name="Secka A."/>
            <person name="Antonio M."/>
            <person name="Oren A."/>
            <person name="Chaudhuri R.R."/>
            <person name="La Ragione R."/>
            <person name="Hildebrand F."/>
            <person name="Pallen M.J."/>
        </authorList>
    </citation>
    <scope>NUCLEOTIDE SEQUENCE</scope>
    <source>
        <strain evidence="4">B2-16538</strain>
    </source>
</reference>
<evidence type="ECO:0000256" key="1">
    <source>
        <dbReference type="RuleBase" id="RU000411"/>
    </source>
</evidence>
<dbReference type="CDD" id="cd19588">
    <property type="entry name" value="serpin_miropin-like"/>
    <property type="match status" value="1"/>
</dbReference>
<dbReference type="InterPro" id="IPR036186">
    <property type="entry name" value="Serpin_sf"/>
</dbReference>
<dbReference type="Pfam" id="PF00079">
    <property type="entry name" value="Serpin"/>
    <property type="match status" value="1"/>
</dbReference>
<evidence type="ECO:0000313" key="4">
    <source>
        <dbReference type="EMBL" id="MBO8485591.1"/>
    </source>
</evidence>
<dbReference type="Gene3D" id="2.30.39.10">
    <property type="entry name" value="Alpha-1-antitrypsin, domain 1"/>
    <property type="match status" value="1"/>
</dbReference>
<dbReference type="Proteomes" id="UP000823750">
    <property type="component" value="Unassembled WGS sequence"/>
</dbReference>
<accession>A0A9D9J480</accession>
<reference evidence="4" key="1">
    <citation type="submission" date="2020-10" db="EMBL/GenBank/DDBJ databases">
        <authorList>
            <person name="Gilroy R."/>
        </authorList>
    </citation>
    <scope>NUCLEOTIDE SEQUENCE</scope>
    <source>
        <strain evidence="4">B2-16538</strain>
    </source>
</reference>
<dbReference type="InterPro" id="IPR023796">
    <property type="entry name" value="Serpin_dom"/>
</dbReference>
<dbReference type="AlphaFoldDB" id="A0A9D9J480"/>
<dbReference type="PANTHER" id="PTHR11461">
    <property type="entry name" value="SERINE PROTEASE INHIBITOR, SERPIN"/>
    <property type="match status" value="1"/>
</dbReference>
<protein>
    <submittedName>
        <fullName evidence="4">Serpin family protein</fullName>
    </submittedName>
</protein>
<dbReference type="Gene3D" id="3.30.497.10">
    <property type="entry name" value="Antithrombin, subunit I, domain 2"/>
    <property type="match status" value="1"/>
</dbReference>
<comment type="caution">
    <text evidence="4">The sequence shown here is derived from an EMBL/GenBank/DDBJ whole genome shotgun (WGS) entry which is preliminary data.</text>
</comment>
<dbReference type="InterPro" id="IPR042178">
    <property type="entry name" value="Serpin_sf_1"/>
</dbReference>
<feature type="signal peptide" evidence="2">
    <location>
        <begin position="1"/>
        <end position="17"/>
    </location>
</feature>
<dbReference type="GO" id="GO:0005615">
    <property type="term" value="C:extracellular space"/>
    <property type="evidence" value="ECO:0007669"/>
    <property type="project" value="InterPro"/>
</dbReference>
<dbReference type="GO" id="GO:0004867">
    <property type="term" value="F:serine-type endopeptidase inhibitor activity"/>
    <property type="evidence" value="ECO:0007669"/>
    <property type="project" value="InterPro"/>
</dbReference>
<feature type="chain" id="PRO_5039573212" evidence="2">
    <location>
        <begin position="18"/>
        <end position="386"/>
    </location>
</feature>
<name>A0A9D9J480_9BACT</name>
<dbReference type="InterPro" id="IPR023795">
    <property type="entry name" value="Serpin_CS"/>
</dbReference>